<evidence type="ECO:0000313" key="4">
    <source>
        <dbReference type="Proteomes" id="UP001285908"/>
    </source>
</evidence>
<dbReference type="GO" id="GO:1990432">
    <property type="term" value="P:siRNA 3'-end processing"/>
    <property type="evidence" value="ECO:0007669"/>
    <property type="project" value="TreeGrafter"/>
</dbReference>
<evidence type="ECO:0000256" key="2">
    <source>
        <dbReference type="SAM" id="MobiDB-lite"/>
    </source>
</evidence>
<dbReference type="GO" id="GO:0005634">
    <property type="term" value="C:nucleus"/>
    <property type="evidence" value="ECO:0007669"/>
    <property type="project" value="TreeGrafter"/>
</dbReference>
<dbReference type="Proteomes" id="UP001285908">
    <property type="component" value="Unassembled WGS sequence"/>
</dbReference>
<comment type="caution">
    <text evidence="3">The sequence shown here is derived from an EMBL/GenBank/DDBJ whole genome shotgun (WGS) entry which is preliminary data.</text>
</comment>
<dbReference type="GO" id="GO:0000289">
    <property type="term" value="P:nuclear-transcribed mRNA poly(A) tail shortening"/>
    <property type="evidence" value="ECO:0007669"/>
    <property type="project" value="TreeGrafter"/>
</dbReference>
<dbReference type="Pfam" id="PF04857">
    <property type="entry name" value="CAF1"/>
    <property type="match status" value="1"/>
</dbReference>
<dbReference type="InterPro" id="IPR036397">
    <property type="entry name" value="RNaseH_sf"/>
</dbReference>
<reference evidence="3 4" key="1">
    <citation type="journal article" date="2023" name="Mol. Phylogenet. Evol.">
        <title>Genome-scale phylogeny and comparative genomics of the fungal order Sordariales.</title>
        <authorList>
            <person name="Hensen N."/>
            <person name="Bonometti L."/>
            <person name="Westerberg I."/>
            <person name="Brannstrom I.O."/>
            <person name="Guillou S."/>
            <person name="Cros-Aarteil S."/>
            <person name="Calhoun S."/>
            <person name="Haridas S."/>
            <person name="Kuo A."/>
            <person name="Mondo S."/>
            <person name="Pangilinan J."/>
            <person name="Riley R."/>
            <person name="LaButti K."/>
            <person name="Andreopoulos B."/>
            <person name="Lipzen A."/>
            <person name="Chen C."/>
            <person name="Yan M."/>
            <person name="Daum C."/>
            <person name="Ng V."/>
            <person name="Clum A."/>
            <person name="Steindorff A."/>
            <person name="Ohm R.A."/>
            <person name="Martin F."/>
            <person name="Silar P."/>
            <person name="Natvig D.O."/>
            <person name="Lalanne C."/>
            <person name="Gautier V."/>
            <person name="Ament-Velasquez S.L."/>
            <person name="Kruys A."/>
            <person name="Hutchinson M.I."/>
            <person name="Powell A.J."/>
            <person name="Barry K."/>
            <person name="Miller A.N."/>
            <person name="Grigoriev I.V."/>
            <person name="Debuchy R."/>
            <person name="Gladieux P."/>
            <person name="Hiltunen Thoren M."/>
            <person name="Johannesson H."/>
        </authorList>
    </citation>
    <scope>NUCLEOTIDE SEQUENCE [LARGE SCALE GENOMIC DNA]</scope>
    <source>
        <strain evidence="3 4">FGSC 10403</strain>
    </source>
</reference>
<keyword evidence="4" id="KW-1185">Reference proteome</keyword>
<dbReference type="RefSeq" id="XP_062694609.1">
    <property type="nucleotide sequence ID" value="XM_062832146.1"/>
</dbReference>
<dbReference type="Gene3D" id="3.30.420.10">
    <property type="entry name" value="Ribonuclease H-like superfamily/Ribonuclease H"/>
    <property type="match status" value="2"/>
</dbReference>
<evidence type="ECO:0000256" key="1">
    <source>
        <dbReference type="ARBA" id="ARBA00008372"/>
    </source>
</evidence>
<feature type="compositionally biased region" description="Acidic residues" evidence="2">
    <location>
        <begin position="500"/>
        <end position="509"/>
    </location>
</feature>
<feature type="region of interest" description="Disordered" evidence="2">
    <location>
        <begin position="484"/>
        <end position="514"/>
    </location>
</feature>
<dbReference type="GeneID" id="87869768"/>
<dbReference type="InterPro" id="IPR006941">
    <property type="entry name" value="RNase_CAF1"/>
</dbReference>
<accession>A0AAJ0MSV0</accession>
<dbReference type="InterPro" id="IPR051181">
    <property type="entry name" value="CAF1_poly(A)_ribonucleases"/>
</dbReference>
<dbReference type="GO" id="GO:0003723">
    <property type="term" value="F:RNA binding"/>
    <property type="evidence" value="ECO:0007669"/>
    <property type="project" value="TreeGrafter"/>
</dbReference>
<dbReference type="GO" id="GO:0000175">
    <property type="term" value="F:3'-5'-RNA exonuclease activity"/>
    <property type="evidence" value="ECO:0007669"/>
    <property type="project" value="TreeGrafter"/>
</dbReference>
<sequence>MISVKMEVDNVNFWGHLPTILDAIADAEFISLSVIGYPDAIIKANQTKEELYHELVEHSKVYHISKIGLTCFQYDEKQKAYSARSFNFAITPWFLSANIQAELIAKTVNRTFSFSYDTLQQLATNGWCFNEAWERGVPYLTRWEAQTVEERFLQPWETKKPLDINKLDAESQKFRAWANEQITSWLKEEDKTLHLATPSGERFTSLQVGLICQLVHSCFEDCRATLRDDNRIMHITKLSRTELTIERSTNRRIALTRQSGFLYVVEALLGGHFANDIEPELCLAYLLVVDRDSRSQLVSAFRDRLRAAENRNRLRRPILLIHSQLDMLCHFYSTFLGPLPETLDGFTKEIHDIFPRIVDSRILYPLNNYPSHSFDRHKTSIEFISAAEEEGGPVVTPVRGFEYQNKMAEEHGLYGWYSNLAFLKVAAKKLQKEQWLSKTRPEKTYGSMRMKTRKPSKLFFTLNPFAPNSIISRRSSVCSSVASGMTGSMVDTPPSVFGDGSDEEEEEEKQEAPDVHRLPPWEAVFWGKFGNKLILDNGEILALPTSIPLRKTRIRNL</sequence>
<dbReference type="SUPFAM" id="SSF53098">
    <property type="entry name" value="Ribonuclease H-like"/>
    <property type="match status" value="1"/>
</dbReference>
<gene>
    <name evidence="3" type="ORF">B0T23DRAFT_128345</name>
</gene>
<proteinExistence type="inferred from homology"/>
<comment type="similarity">
    <text evidence="1">Belongs to the CAF1 family.</text>
</comment>
<dbReference type="PANTHER" id="PTHR15092">
    <property type="entry name" value="POLY A -SPECIFIC RIBONUCLEASE/TARGET OF EGR1, MEMBER 1"/>
    <property type="match status" value="1"/>
</dbReference>
<dbReference type="GO" id="GO:1990431">
    <property type="term" value="P:priRNA 3'-end processing"/>
    <property type="evidence" value="ECO:0007669"/>
    <property type="project" value="TreeGrafter"/>
</dbReference>
<dbReference type="InterPro" id="IPR012337">
    <property type="entry name" value="RNaseH-like_sf"/>
</dbReference>
<organism evidence="3 4">
    <name type="scientific">Neurospora hispaniola</name>
    <dbReference type="NCBI Taxonomy" id="588809"/>
    <lineage>
        <taxon>Eukaryota</taxon>
        <taxon>Fungi</taxon>
        <taxon>Dikarya</taxon>
        <taxon>Ascomycota</taxon>
        <taxon>Pezizomycotina</taxon>
        <taxon>Sordariomycetes</taxon>
        <taxon>Sordariomycetidae</taxon>
        <taxon>Sordariales</taxon>
        <taxon>Sordariaceae</taxon>
        <taxon>Neurospora</taxon>
    </lineage>
</organism>
<name>A0AAJ0MSV0_9PEZI</name>
<dbReference type="FunFam" id="3.30.420.10:FF:000303">
    <property type="entry name" value="Uncharacterized protein"/>
    <property type="match status" value="1"/>
</dbReference>
<dbReference type="EMBL" id="JAULSX010000003">
    <property type="protein sequence ID" value="KAK3495180.1"/>
    <property type="molecule type" value="Genomic_DNA"/>
</dbReference>
<protein>
    <submittedName>
        <fullName evidence="3">Ribonuclease H-like domain-containing protein</fullName>
    </submittedName>
</protein>
<evidence type="ECO:0000313" key="3">
    <source>
        <dbReference type="EMBL" id="KAK3495180.1"/>
    </source>
</evidence>
<dbReference type="PANTHER" id="PTHR15092:SF22">
    <property type="entry name" value="POLY(A)-SPECIFIC RIBONUCLEASE PNLDC1"/>
    <property type="match status" value="1"/>
</dbReference>
<dbReference type="AlphaFoldDB" id="A0AAJ0MSV0"/>